<reference evidence="3" key="1">
    <citation type="submission" date="2019-03" db="EMBL/GenBank/DDBJ databases">
        <authorList>
            <person name="Mank J."/>
            <person name="Almeida P."/>
        </authorList>
    </citation>
    <scope>NUCLEOTIDE SEQUENCE</scope>
    <source>
        <strain evidence="3">78183</strain>
    </source>
</reference>
<feature type="domain" description="Reverse transcriptase Ty1/copia-type" evidence="2">
    <location>
        <begin position="491"/>
        <end position="733"/>
    </location>
</feature>
<sequence length="835" mass="95279">MAARIHVQRNCSSVINFKDARQMWLDLQERFSHVNVVQLFNIENEIHNCVQDNMSVGSYFTKLKSLWDERDALCSLPTCTCGNTLLQDPLPTVNKAYSLVLRHEKQMEVVAGKSHGQPDAAAFAVREPSSREFEKGPRCNKCNRTNHATKDCRAHLKCTFCRWKGHTIEYCRKKKAAMEGEISGSMPRGNQAASQLIERREMNMNFPERREMNFLERREINFPERREMNFAFSADECRQILNMLKTKNSSANHVGNCTTHEELSGKAFSLIFYGNKHTWILDSGCTNHIDRNLLTYSKTIIGRTVELPNGSITQDLRSGKMIGMGIEREGLYHLQQNKKRMCNHTQITNPRLWHQRLGHPSAKVSHLTANPNLSTHTEPISPTPPLSIPTESNPPPRHNSRPVNTPYYLQDFHLAMTLPSRPDPMSSTNSVFSPGTVHLSNYLSYNKLSPIHKAFTTNLSLFKEPSSFSQAVQHPQWHEAMQHEITTLQHNNTWSLVPLPPNKRPIGCKWVYKIKLQADGQIERYKARLVDKGYNQIEGLDYQETFAPIAKLVTVRLLLSVAALCGWHLYQLDVNNAFLNGDLHEDVYMPLPPGFGRKGETRVCKLHKSLYGLKQASRQWFIKLSTTLKTAGFHQSLSDYSLFVRSHQGNFLALLVYVDDVLLAGNNLQDIEDTKLFLSKQFKLKDLGKLKYFLGIEVARSQHGINLSQQKYALEILEDSGFLGVKPSQSPLEQNISLTQFDGELLEDRSICRRLVGRMIYLTITRPDLTYAVHILSQFMDKPRQPYLEAAHKVLKYIKQTPGQGIMLPSTGSLQLQAFCDADWARCKDTRRSVT</sequence>
<organism evidence="3">
    <name type="scientific">Salix viminalis</name>
    <name type="common">Common osier</name>
    <name type="synonym">Basket willow</name>
    <dbReference type="NCBI Taxonomy" id="40686"/>
    <lineage>
        <taxon>Eukaryota</taxon>
        <taxon>Viridiplantae</taxon>
        <taxon>Streptophyta</taxon>
        <taxon>Embryophyta</taxon>
        <taxon>Tracheophyta</taxon>
        <taxon>Spermatophyta</taxon>
        <taxon>Magnoliopsida</taxon>
        <taxon>eudicotyledons</taxon>
        <taxon>Gunneridae</taxon>
        <taxon>Pentapetalae</taxon>
        <taxon>rosids</taxon>
        <taxon>fabids</taxon>
        <taxon>Malpighiales</taxon>
        <taxon>Salicaceae</taxon>
        <taxon>Saliceae</taxon>
        <taxon>Salix</taxon>
    </lineage>
</organism>
<protein>
    <recommendedName>
        <fullName evidence="2">Reverse transcriptase Ty1/copia-type domain-containing protein</fullName>
    </recommendedName>
</protein>
<accession>A0A6N2LVW3</accession>
<evidence type="ECO:0000256" key="1">
    <source>
        <dbReference type="SAM" id="MobiDB-lite"/>
    </source>
</evidence>
<proteinExistence type="predicted"/>
<dbReference type="EMBL" id="CAADRP010001623">
    <property type="protein sequence ID" value="VFU45578.1"/>
    <property type="molecule type" value="Genomic_DNA"/>
</dbReference>
<feature type="compositionally biased region" description="Pro residues" evidence="1">
    <location>
        <begin position="381"/>
        <end position="397"/>
    </location>
</feature>
<dbReference type="PANTHER" id="PTHR11439:SF498">
    <property type="entry name" value="DNAK FAMILY PROTEIN"/>
    <property type="match status" value="1"/>
</dbReference>
<dbReference type="InterPro" id="IPR013103">
    <property type="entry name" value="RVT_2"/>
</dbReference>
<dbReference type="PANTHER" id="PTHR11439">
    <property type="entry name" value="GAG-POL-RELATED RETROTRANSPOSON"/>
    <property type="match status" value="1"/>
</dbReference>
<dbReference type="InterPro" id="IPR043502">
    <property type="entry name" value="DNA/RNA_pol_sf"/>
</dbReference>
<name>A0A6N2LVW3_SALVM</name>
<dbReference type="GO" id="GO:0008270">
    <property type="term" value="F:zinc ion binding"/>
    <property type="evidence" value="ECO:0007669"/>
    <property type="project" value="InterPro"/>
</dbReference>
<dbReference type="InterPro" id="IPR036875">
    <property type="entry name" value="Znf_CCHC_sf"/>
</dbReference>
<gene>
    <name evidence="3" type="ORF">SVIM_LOCUS285686</name>
</gene>
<dbReference type="Pfam" id="PF07727">
    <property type="entry name" value="RVT_2"/>
    <property type="match status" value="1"/>
</dbReference>
<dbReference type="SUPFAM" id="SSF57756">
    <property type="entry name" value="Retrovirus zinc finger-like domains"/>
    <property type="match status" value="1"/>
</dbReference>
<dbReference type="GO" id="GO:0003676">
    <property type="term" value="F:nucleic acid binding"/>
    <property type="evidence" value="ECO:0007669"/>
    <property type="project" value="InterPro"/>
</dbReference>
<dbReference type="Gene3D" id="4.10.60.10">
    <property type="entry name" value="Zinc finger, CCHC-type"/>
    <property type="match status" value="1"/>
</dbReference>
<evidence type="ECO:0000313" key="3">
    <source>
        <dbReference type="EMBL" id="VFU45578.1"/>
    </source>
</evidence>
<feature type="compositionally biased region" description="Polar residues" evidence="1">
    <location>
        <begin position="367"/>
        <end position="376"/>
    </location>
</feature>
<evidence type="ECO:0000259" key="2">
    <source>
        <dbReference type="Pfam" id="PF07727"/>
    </source>
</evidence>
<feature type="region of interest" description="Disordered" evidence="1">
    <location>
        <begin position="359"/>
        <end position="403"/>
    </location>
</feature>
<dbReference type="AlphaFoldDB" id="A0A6N2LVW3"/>
<dbReference type="SUPFAM" id="SSF56672">
    <property type="entry name" value="DNA/RNA polymerases"/>
    <property type="match status" value="1"/>
</dbReference>